<keyword evidence="5" id="KW-1185">Reference proteome</keyword>
<organism evidence="4 5">
    <name type="scientific">Candidatus Vagococcus giribetii</name>
    <dbReference type="NCBI Taxonomy" id="2230876"/>
    <lineage>
        <taxon>Bacteria</taxon>
        <taxon>Bacillati</taxon>
        <taxon>Bacillota</taxon>
        <taxon>Bacilli</taxon>
        <taxon>Lactobacillales</taxon>
        <taxon>Enterococcaceae</taxon>
        <taxon>Vagococcus</taxon>
    </lineage>
</organism>
<dbReference type="Pfam" id="PF08240">
    <property type="entry name" value="ADH_N"/>
    <property type="match status" value="1"/>
</dbReference>
<dbReference type="InterPro" id="IPR011032">
    <property type="entry name" value="GroES-like_sf"/>
</dbReference>
<gene>
    <name evidence="4" type="ORF">DOK76_11965</name>
</gene>
<dbReference type="EMBL" id="JAFLVX010000035">
    <property type="protein sequence ID" value="MBO0477792.1"/>
    <property type="molecule type" value="Genomic_DNA"/>
</dbReference>
<dbReference type="RefSeq" id="WP_206968094.1">
    <property type="nucleotide sequence ID" value="NZ_JAFLVX010000035.1"/>
</dbReference>
<evidence type="ECO:0000313" key="4">
    <source>
        <dbReference type="EMBL" id="MBO0477792.1"/>
    </source>
</evidence>
<dbReference type="Proteomes" id="UP000664857">
    <property type="component" value="Unassembled WGS sequence"/>
</dbReference>
<name>A0ABS3HVL6_9ENTE</name>
<proteinExistence type="predicted"/>
<comment type="caution">
    <text evidence="4">The sequence shown here is derived from an EMBL/GenBank/DDBJ whole genome shotgun (WGS) entry which is preliminary data.</text>
</comment>
<dbReference type="InterPro" id="IPR036291">
    <property type="entry name" value="NAD(P)-bd_dom_sf"/>
</dbReference>
<protein>
    <submittedName>
        <fullName evidence="4">NADP-dependent oxidoreductase</fullName>
    </submittedName>
</protein>
<keyword evidence="2" id="KW-0560">Oxidoreductase</keyword>
<dbReference type="PANTHER" id="PTHR48106">
    <property type="entry name" value="QUINONE OXIDOREDUCTASE PIG3-RELATED"/>
    <property type="match status" value="1"/>
</dbReference>
<dbReference type="CDD" id="cd05289">
    <property type="entry name" value="MDR_like_2"/>
    <property type="match status" value="1"/>
</dbReference>
<dbReference type="SUPFAM" id="SSF51735">
    <property type="entry name" value="NAD(P)-binding Rossmann-fold domains"/>
    <property type="match status" value="1"/>
</dbReference>
<sequence length="314" mass="34602">MVKSKVLGFDSYGSIEVLTETSLDITTTETSPILIKTEHISVNPVEVSIRKGLMSNGTPPKNFRVLGNEIQGEIVEIASDSSSFSKGDKVMALLPARGDSEYVATFESRVFKLPHNMPLAIGAAFPMIATTAYWTLHPHFYSFKQGDTLGIVGASGNVGSLILQLAREKDITILALGSQKNQDYLKKLGADIFIDYKNSEQVSEFYQSCDYVINASLFNSGEELALSLVRERGTYLGLNSLPNLENRSDITAFFMEKTEDMIDAEALPHLLTLYEKSPLALRIGHTLSFSLNGLKEAHRLIETNQSSGKIILKR</sequence>
<accession>A0ABS3HVL6</accession>
<dbReference type="SUPFAM" id="SSF50129">
    <property type="entry name" value="GroES-like"/>
    <property type="match status" value="1"/>
</dbReference>
<evidence type="ECO:0000256" key="1">
    <source>
        <dbReference type="ARBA" id="ARBA00022857"/>
    </source>
</evidence>
<reference evidence="4 5" key="1">
    <citation type="submission" date="2021-03" db="EMBL/GenBank/DDBJ databases">
        <title>Enterococcal diversity collection.</title>
        <authorList>
            <person name="Gilmore M.S."/>
            <person name="Schwartzman J."/>
            <person name="Van Tyne D."/>
            <person name="Martin M."/>
            <person name="Earl A.M."/>
            <person name="Manson A.L."/>
            <person name="Straub T."/>
            <person name="Salamzade R."/>
            <person name="Saavedra J."/>
            <person name="Lebreton F."/>
            <person name="Prichula J."/>
            <person name="Schaufler K."/>
            <person name="Gaca A."/>
            <person name="Sgardioli B."/>
            <person name="Wagenaar J."/>
            <person name="Strong T."/>
        </authorList>
    </citation>
    <scope>NUCLEOTIDE SEQUENCE [LARGE SCALE GENOMIC DNA]</scope>
    <source>
        <strain evidence="4 5">DIV0080</strain>
    </source>
</reference>
<dbReference type="InterPro" id="IPR013154">
    <property type="entry name" value="ADH-like_N"/>
</dbReference>
<dbReference type="Pfam" id="PF13602">
    <property type="entry name" value="ADH_zinc_N_2"/>
    <property type="match status" value="1"/>
</dbReference>
<dbReference type="PANTHER" id="PTHR48106:SF18">
    <property type="entry name" value="QUINONE OXIDOREDUCTASE PIG3"/>
    <property type="match status" value="1"/>
</dbReference>
<dbReference type="Gene3D" id="3.40.50.720">
    <property type="entry name" value="NAD(P)-binding Rossmann-like Domain"/>
    <property type="match status" value="1"/>
</dbReference>
<keyword evidence="1" id="KW-0521">NADP</keyword>
<dbReference type="InterPro" id="IPR020843">
    <property type="entry name" value="ER"/>
</dbReference>
<feature type="domain" description="Enoyl reductase (ER)" evidence="3">
    <location>
        <begin position="13"/>
        <end position="312"/>
    </location>
</feature>
<evidence type="ECO:0000313" key="5">
    <source>
        <dbReference type="Proteomes" id="UP000664857"/>
    </source>
</evidence>
<evidence type="ECO:0000259" key="3">
    <source>
        <dbReference type="SMART" id="SM00829"/>
    </source>
</evidence>
<dbReference type="Gene3D" id="3.90.180.10">
    <property type="entry name" value="Medium-chain alcohol dehydrogenases, catalytic domain"/>
    <property type="match status" value="1"/>
</dbReference>
<evidence type="ECO:0000256" key="2">
    <source>
        <dbReference type="ARBA" id="ARBA00023002"/>
    </source>
</evidence>
<dbReference type="SMART" id="SM00829">
    <property type="entry name" value="PKS_ER"/>
    <property type="match status" value="1"/>
</dbReference>